<dbReference type="SUPFAM" id="SSF50494">
    <property type="entry name" value="Trypsin-like serine proteases"/>
    <property type="match status" value="1"/>
</dbReference>
<dbReference type="InterPro" id="IPR043504">
    <property type="entry name" value="Peptidase_S1_PA_chymotrypsin"/>
</dbReference>
<dbReference type="Gene3D" id="2.40.10.10">
    <property type="entry name" value="Trypsin-like serine proteases"/>
    <property type="match status" value="2"/>
</dbReference>
<keyword evidence="3" id="KW-1185">Reference proteome</keyword>
<organism evidence="2 3">
    <name type="scientific">Mycobacterium kubicae</name>
    <dbReference type="NCBI Taxonomy" id="120959"/>
    <lineage>
        <taxon>Bacteria</taxon>
        <taxon>Bacillati</taxon>
        <taxon>Actinomycetota</taxon>
        <taxon>Actinomycetes</taxon>
        <taxon>Mycobacteriales</taxon>
        <taxon>Mycobacteriaceae</taxon>
        <taxon>Mycobacterium</taxon>
        <taxon>Mycobacterium simiae complex</taxon>
    </lineage>
</organism>
<evidence type="ECO:0000313" key="2">
    <source>
        <dbReference type="EMBL" id="GFG63915.1"/>
    </source>
</evidence>
<dbReference type="CDD" id="cd21112">
    <property type="entry name" value="alphaLP-like"/>
    <property type="match status" value="1"/>
</dbReference>
<dbReference type="InterPro" id="IPR009003">
    <property type="entry name" value="Peptidase_S1_PA"/>
</dbReference>
<comment type="caution">
    <text evidence="2">The sequence shown here is derived from an EMBL/GenBank/DDBJ whole genome shotgun (WGS) entry which is preliminary data.</text>
</comment>
<feature type="chain" id="PRO_5045164389" description="Trypsin" evidence="1">
    <location>
        <begin position="29"/>
        <end position="214"/>
    </location>
</feature>
<protein>
    <recommendedName>
        <fullName evidence="4">Trypsin</fullName>
    </recommendedName>
</protein>
<feature type="signal peptide" evidence="1">
    <location>
        <begin position="1"/>
        <end position="28"/>
    </location>
</feature>
<dbReference type="EMBL" id="BLKU01000003">
    <property type="protein sequence ID" value="GFG63915.1"/>
    <property type="molecule type" value="Genomic_DNA"/>
</dbReference>
<gene>
    <name evidence="2" type="ORF">MKUB_14050</name>
</gene>
<dbReference type="Proteomes" id="UP000465306">
    <property type="component" value="Unassembled WGS sequence"/>
</dbReference>
<sequence>MITRLFRGLALVGVLLVASLIVADPALAASPPAPGIQVKDQDSKCTAGFAAQGDDGSYYLFTSGHCDHAEGSLWTYDGDVPLGKITASEHETDRQDAAIIRLEPGVGVPVGGVGGRRVRNVLSSNQIQVGAPFCKLGAITGETCGPVKDIDGDVVIASVPAQPGDSGSAGFVKNSDGSVSAVGILAGSYGDDLNTTVYIPVQPLLGRWGLRILP</sequence>
<evidence type="ECO:0000313" key="3">
    <source>
        <dbReference type="Proteomes" id="UP000465306"/>
    </source>
</evidence>
<reference evidence="2 3" key="1">
    <citation type="journal article" date="2019" name="Emerg. Microbes Infect.">
        <title>Comprehensive subspecies identification of 175 nontuberculous mycobacteria species based on 7547 genomic profiles.</title>
        <authorList>
            <person name="Matsumoto Y."/>
            <person name="Kinjo T."/>
            <person name="Motooka D."/>
            <person name="Nabeya D."/>
            <person name="Jung N."/>
            <person name="Uechi K."/>
            <person name="Horii T."/>
            <person name="Iida T."/>
            <person name="Fujita J."/>
            <person name="Nakamura S."/>
        </authorList>
    </citation>
    <scope>NUCLEOTIDE SEQUENCE [LARGE SCALE GENOMIC DNA]</scope>
    <source>
        <strain evidence="2 3">JCM 13573</strain>
    </source>
</reference>
<proteinExistence type="predicted"/>
<accession>A0ABQ1BJM4</accession>
<dbReference type="RefSeq" id="WP_085074099.1">
    <property type="nucleotide sequence ID" value="NZ_BLKU01000003.1"/>
</dbReference>
<evidence type="ECO:0008006" key="4">
    <source>
        <dbReference type="Google" id="ProtNLM"/>
    </source>
</evidence>
<keyword evidence="1" id="KW-0732">Signal</keyword>
<evidence type="ECO:0000256" key="1">
    <source>
        <dbReference type="SAM" id="SignalP"/>
    </source>
</evidence>
<name>A0ABQ1BJM4_9MYCO</name>